<gene>
    <name evidence="5" type="ORF">RCC_10462</name>
</gene>
<keyword evidence="1" id="KW-0732">Signal</keyword>
<evidence type="ECO:0000313" key="6">
    <source>
        <dbReference type="Proteomes" id="UP000225277"/>
    </source>
</evidence>
<reference evidence="5 6" key="1">
    <citation type="submission" date="2016-03" db="EMBL/GenBank/DDBJ databases">
        <authorList>
            <person name="Ploux O."/>
        </authorList>
    </citation>
    <scope>NUCLEOTIDE SEQUENCE [LARGE SCALE GENOMIC DNA]</scope>
    <source>
        <strain evidence="5 6">URUG2</strain>
    </source>
</reference>
<evidence type="ECO:0000256" key="3">
    <source>
        <dbReference type="SAM" id="Phobius"/>
    </source>
</evidence>
<feature type="region of interest" description="Disordered" evidence="2">
    <location>
        <begin position="161"/>
        <end position="191"/>
    </location>
</feature>
<dbReference type="AlphaFoldDB" id="A0A2D3VP02"/>
<feature type="transmembrane region" description="Helical" evidence="3">
    <location>
        <begin position="265"/>
        <end position="286"/>
    </location>
</feature>
<evidence type="ECO:0000256" key="1">
    <source>
        <dbReference type="ARBA" id="ARBA00022729"/>
    </source>
</evidence>
<dbReference type="InterPro" id="IPR052982">
    <property type="entry name" value="SRP1/TIP1-like"/>
</dbReference>
<dbReference type="Pfam" id="PF10342">
    <property type="entry name" value="Kre9_KNH"/>
    <property type="match status" value="1"/>
</dbReference>
<evidence type="ECO:0000259" key="4">
    <source>
        <dbReference type="Pfam" id="PF10342"/>
    </source>
</evidence>
<dbReference type="PANTHER" id="PTHR40633">
    <property type="entry name" value="MATRIX PROTEIN, PUTATIVE (AFU_ORTHOLOGUE AFUA_8G05410)-RELATED"/>
    <property type="match status" value="1"/>
</dbReference>
<dbReference type="OrthoDB" id="5589325at2759"/>
<dbReference type="EMBL" id="FJUY01000022">
    <property type="protein sequence ID" value="CZT24734.1"/>
    <property type="molecule type" value="Genomic_DNA"/>
</dbReference>
<dbReference type="GeneID" id="35605504"/>
<protein>
    <recommendedName>
        <fullName evidence="4">Yeast cell wall synthesis Kre9/Knh1-like N-terminal domain-containing protein</fullName>
    </recommendedName>
</protein>
<feature type="compositionally biased region" description="Low complexity" evidence="2">
    <location>
        <begin position="168"/>
        <end position="191"/>
    </location>
</feature>
<keyword evidence="3" id="KW-0812">Transmembrane</keyword>
<keyword evidence="3" id="KW-0472">Membrane</keyword>
<keyword evidence="3" id="KW-1133">Transmembrane helix</keyword>
<evidence type="ECO:0000313" key="5">
    <source>
        <dbReference type="EMBL" id="CZT24734.1"/>
    </source>
</evidence>
<dbReference type="InterPro" id="IPR018466">
    <property type="entry name" value="Kre9/Knh1-like_N"/>
</dbReference>
<feature type="domain" description="Yeast cell wall synthesis Kre9/Knh1-like N-terminal" evidence="4">
    <location>
        <begin position="80"/>
        <end position="158"/>
    </location>
</feature>
<evidence type="ECO:0000256" key="2">
    <source>
        <dbReference type="SAM" id="MobiDB-lite"/>
    </source>
</evidence>
<sequence>MKGNPPNPWFLVAFLSLFLHRHQPIHSFSHSFASIAPYAHTASSDRTTAGMFTKALLIGALAALATAQSSVLSFTRVPSPITAGEPQALTYATNDTETPVTIRLRKGPSGNLDTIATLSSSVMGGQYIWTPSDSLTNGNDYALEISQNGQVNYFGPFQLQGASGTGSGSSSSSSSSSMSGSSSSAAMPSSYSTSSAEAMNSTMTTSSHMMMGTGNAMPHMNSTNATMTSATLSSTRTSPSKPTNTDDLSTGGSGTGSDAPANTGAAAMLGSSAIALTFGAAVAVLMG</sequence>
<dbReference type="Proteomes" id="UP000225277">
    <property type="component" value="Unassembled WGS sequence"/>
</dbReference>
<proteinExistence type="predicted"/>
<feature type="region of interest" description="Disordered" evidence="2">
    <location>
        <begin position="206"/>
        <end position="259"/>
    </location>
</feature>
<dbReference type="STRING" id="112498.A0A2D3VP02"/>
<accession>A0A2D3VP02</accession>
<keyword evidence="6" id="KW-1185">Reference proteome</keyword>
<dbReference type="PANTHER" id="PTHR40633:SF1">
    <property type="entry name" value="GPI ANCHORED SERINE-THREONINE RICH PROTEIN (AFU_ORTHOLOGUE AFUA_1G03630)"/>
    <property type="match status" value="1"/>
</dbReference>
<name>A0A2D3VP02_9PEZI</name>
<dbReference type="RefSeq" id="XP_023631458.1">
    <property type="nucleotide sequence ID" value="XM_023775690.1"/>
</dbReference>
<feature type="compositionally biased region" description="Polar residues" evidence="2">
    <location>
        <begin position="220"/>
        <end position="243"/>
    </location>
</feature>
<organism evidence="5 6">
    <name type="scientific">Ramularia collo-cygni</name>
    <dbReference type="NCBI Taxonomy" id="112498"/>
    <lineage>
        <taxon>Eukaryota</taxon>
        <taxon>Fungi</taxon>
        <taxon>Dikarya</taxon>
        <taxon>Ascomycota</taxon>
        <taxon>Pezizomycotina</taxon>
        <taxon>Dothideomycetes</taxon>
        <taxon>Dothideomycetidae</taxon>
        <taxon>Mycosphaerellales</taxon>
        <taxon>Mycosphaerellaceae</taxon>
        <taxon>Ramularia</taxon>
    </lineage>
</organism>
<feature type="compositionally biased region" description="Low complexity" evidence="2">
    <location>
        <begin position="206"/>
        <end position="215"/>
    </location>
</feature>